<keyword evidence="1" id="KW-1133">Transmembrane helix</keyword>
<keyword evidence="1" id="KW-0472">Membrane</keyword>
<protein>
    <submittedName>
        <fullName evidence="2">Uncharacterized protein</fullName>
    </submittedName>
</protein>
<reference evidence="2" key="1">
    <citation type="submission" date="2021-11" db="EMBL/GenBank/DDBJ databases">
        <title>The complete genome of Massilia sp sp. G4R7.</title>
        <authorList>
            <person name="Liu L."/>
            <person name="Yue J."/>
            <person name="Yuan J."/>
            <person name="Yang F."/>
            <person name="Li L."/>
        </authorList>
    </citation>
    <scope>NUCLEOTIDE SEQUENCE</scope>
    <source>
        <strain evidence="2">G4R7</strain>
    </source>
</reference>
<gene>
    <name evidence="2" type="ORF">LQ564_03365</name>
</gene>
<dbReference type="Proteomes" id="UP001179361">
    <property type="component" value="Unassembled WGS sequence"/>
</dbReference>
<evidence type="ECO:0000313" key="2">
    <source>
        <dbReference type="EMBL" id="MCD2515348.1"/>
    </source>
</evidence>
<comment type="caution">
    <text evidence="2">The sequence shown here is derived from an EMBL/GenBank/DDBJ whole genome shotgun (WGS) entry which is preliminary data.</text>
</comment>
<organism evidence="2 3">
    <name type="scientific">Massilia phyllostachyos</name>
    <dbReference type="NCBI Taxonomy" id="2898585"/>
    <lineage>
        <taxon>Bacteria</taxon>
        <taxon>Pseudomonadati</taxon>
        <taxon>Pseudomonadota</taxon>
        <taxon>Betaproteobacteria</taxon>
        <taxon>Burkholderiales</taxon>
        <taxon>Oxalobacteraceae</taxon>
        <taxon>Telluria group</taxon>
        <taxon>Massilia</taxon>
    </lineage>
</organism>
<evidence type="ECO:0000256" key="1">
    <source>
        <dbReference type="SAM" id="Phobius"/>
    </source>
</evidence>
<evidence type="ECO:0000313" key="3">
    <source>
        <dbReference type="Proteomes" id="UP001179361"/>
    </source>
</evidence>
<name>A0ABS8Q0T0_9BURK</name>
<accession>A0ABS8Q0T0</accession>
<dbReference type="RefSeq" id="WP_231056658.1">
    <property type="nucleotide sequence ID" value="NZ_JAJNOC010000001.1"/>
</dbReference>
<keyword evidence="1" id="KW-0812">Transmembrane</keyword>
<feature type="transmembrane region" description="Helical" evidence="1">
    <location>
        <begin position="24"/>
        <end position="46"/>
    </location>
</feature>
<sequence>MRDTNDDNGAAAPHDPGVPKFGRLLIVLAFALILIVAITFGSEAYFS</sequence>
<proteinExistence type="predicted"/>
<keyword evidence="3" id="KW-1185">Reference proteome</keyword>
<dbReference type="EMBL" id="JAJNOC010000001">
    <property type="protein sequence ID" value="MCD2515348.1"/>
    <property type="molecule type" value="Genomic_DNA"/>
</dbReference>